<comment type="caution">
    <text evidence="1">The sequence shown here is derived from an EMBL/GenBank/DDBJ whole genome shotgun (WGS) entry which is preliminary data.</text>
</comment>
<name>X7EHL0_9RHOB</name>
<reference evidence="1 2" key="1">
    <citation type="submission" date="2014-01" db="EMBL/GenBank/DDBJ databases">
        <title>Roseivivax halodurans JCM 10272 Genome Sequencing.</title>
        <authorList>
            <person name="Lai Q."/>
            <person name="Li G."/>
            <person name="Shao Z."/>
        </authorList>
    </citation>
    <scope>NUCLEOTIDE SEQUENCE [LARGE SCALE GENOMIC DNA]</scope>
    <source>
        <strain evidence="1 2">JCM 10272</strain>
    </source>
</reference>
<evidence type="ECO:0000313" key="2">
    <source>
        <dbReference type="Proteomes" id="UP000022447"/>
    </source>
</evidence>
<evidence type="ECO:0008006" key="3">
    <source>
        <dbReference type="Google" id="ProtNLM"/>
    </source>
</evidence>
<keyword evidence="2" id="KW-1185">Reference proteome</keyword>
<gene>
    <name evidence="1" type="ORF">OCH239_22060</name>
</gene>
<dbReference type="EMBL" id="JALZ01000009">
    <property type="protein sequence ID" value="ETX14691.1"/>
    <property type="molecule type" value="Genomic_DNA"/>
</dbReference>
<protein>
    <recommendedName>
        <fullName evidence="3">DUF3445 domain-containing protein</fullName>
    </recommendedName>
</protein>
<proteinExistence type="predicted"/>
<dbReference type="InterPro" id="IPR021848">
    <property type="entry name" value="HODM_asu-like"/>
</dbReference>
<dbReference type="AlphaFoldDB" id="X7EHL0"/>
<dbReference type="OrthoDB" id="5242510at2"/>
<evidence type="ECO:0000313" key="1">
    <source>
        <dbReference type="EMBL" id="ETX14691.1"/>
    </source>
</evidence>
<dbReference type="Pfam" id="PF11927">
    <property type="entry name" value="HODM_asu-like"/>
    <property type="match status" value="1"/>
</dbReference>
<accession>X7EHL0</accession>
<organism evidence="1 2">
    <name type="scientific">Roseivivax halodurans JCM 10272</name>
    <dbReference type="NCBI Taxonomy" id="1449350"/>
    <lineage>
        <taxon>Bacteria</taxon>
        <taxon>Pseudomonadati</taxon>
        <taxon>Pseudomonadota</taxon>
        <taxon>Alphaproteobacteria</taxon>
        <taxon>Rhodobacterales</taxon>
        <taxon>Roseobacteraceae</taxon>
        <taxon>Roseivivax</taxon>
    </lineage>
</organism>
<dbReference type="eggNOG" id="ENOG502Z7ZS">
    <property type="taxonomic scope" value="Bacteria"/>
</dbReference>
<sequence length="254" mass="28174">MILQRSIPYDPSARPRLPGIAPLDPDAWIMTDDAFAAQMAERERLLHNVPEAVLGEIEGAKPAVAEALGVILDALPQGYIRSAGVVTRPDGVSVTLDADNPLVTVGRLVQEDVCILTKPEDGEEHVLAAAVLCFPARWRLAEKLGRPLISIHEPVPDYDDRIAPRVQRLFDGIGVGRPLWRCNELWTSNPTLHRPDPPTSRPKWNEDPLYLRSERQCLVRLPQTRAIVFTIHTWMLAAADAPCVKGMAPDRSEE</sequence>
<dbReference type="Proteomes" id="UP000022447">
    <property type="component" value="Unassembled WGS sequence"/>
</dbReference>
<dbReference type="RefSeq" id="WP_037262163.1">
    <property type="nucleotide sequence ID" value="NZ_JALZ01000009.1"/>
</dbReference>
<dbReference type="STRING" id="1449350.OCH239_22060"/>